<evidence type="ECO:0000313" key="2">
    <source>
        <dbReference type="Proteomes" id="UP000287171"/>
    </source>
</evidence>
<evidence type="ECO:0008006" key="3">
    <source>
        <dbReference type="Google" id="ProtNLM"/>
    </source>
</evidence>
<dbReference type="OrthoDB" id="5643411at2"/>
<organism evidence="1 2">
    <name type="scientific">Dictyobacter alpinus</name>
    <dbReference type="NCBI Taxonomy" id="2014873"/>
    <lineage>
        <taxon>Bacteria</taxon>
        <taxon>Bacillati</taxon>
        <taxon>Chloroflexota</taxon>
        <taxon>Ktedonobacteria</taxon>
        <taxon>Ktedonobacterales</taxon>
        <taxon>Dictyobacteraceae</taxon>
        <taxon>Dictyobacter</taxon>
    </lineage>
</organism>
<dbReference type="Proteomes" id="UP000287171">
    <property type="component" value="Unassembled WGS sequence"/>
</dbReference>
<dbReference type="AlphaFoldDB" id="A0A402B7K2"/>
<gene>
    <name evidence="1" type="ORF">KDA_27810</name>
</gene>
<protein>
    <recommendedName>
        <fullName evidence="3">Adenylyltransferase AadA C-terminal domain-containing protein</fullName>
    </recommendedName>
</protein>
<proteinExistence type="predicted"/>
<comment type="caution">
    <text evidence="1">The sequence shown here is derived from an EMBL/GenBank/DDBJ whole genome shotgun (WGS) entry which is preliminary data.</text>
</comment>
<keyword evidence="2" id="KW-1185">Reference proteome</keyword>
<reference evidence="2" key="1">
    <citation type="submission" date="2018-12" db="EMBL/GenBank/DDBJ databases">
        <title>Tengunoibacter tsumagoiensis gen. nov., sp. nov., Dictyobacter kobayashii sp. nov., D. alpinus sp. nov., and D. joshuensis sp. nov. and description of Dictyobacteraceae fam. nov. within the order Ktedonobacterales isolated from Tengu-no-mugimeshi.</title>
        <authorList>
            <person name="Wang C.M."/>
            <person name="Zheng Y."/>
            <person name="Sakai Y."/>
            <person name="Toyoda A."/>
            <person name="Minakuchi Y."/>
            <person name="Abe K."/>
            <person name="Yokota A."/>
            <person name="Yabe S."/>
        </authorList>
    </citation>
    <scope>NUCLEOTIDE SEQUENCE [LARGE SCALE GENOMIC DNA]</scope>
    <source>
        <strain evidence="2">Uno16</strain>
    </source>
</reference>
<sequence>MFDVTPLLPEARPVALAATQVYWKHLQASCIGILIHGSALKGGLIPGCSDLDFQLYVQAAALEKNGQLPIEQSMAIQRDLAVIDPAPFQYIQAYVKAPRETLQEGLVGPIPGAYHLIYGRLAVPEATDEQLIQGSKRSIERIPQIIAKLSGDMLEHGGGRLERNLRYLCTDVWPILYSVLTLQSQQALAIWQLPKMSALNLLPLHTPMGSNIRRFYQCLNSYYSRESGIEDALDVFTHGVAFLQAVEQWYAGYVSTNPSIHS</sequence>
<dbReference type="RefSeq" id="WP_126627663.1">
    <property type="nucleotide sequence ID" value="NZ_BIFT01000001.1"/>
</dbReference>
<dbReference type="EMBL" id="BIFT01000001">
    <property type="protein sequence ID" value="GCE27297.1"/>
    <property type="molecule type" value="Genomic_DNA"/>
</dbReference>
<name>A0A402B7K2_9CHLR</name>
<accession>A0A402B7K2</accession>
<evidence type="ECO:0000313" key="1">
    <source>
        <dbReference type="EMBL" id="GCE27297.1"/>
    </source>
</evidence>